<keyword evidence="3" id="KW-0436">Ligase</keyword>
<dbReference type="SUPFAM" id="SSF56801">
    <property type="entry name" value="Acetyl-CoA synthetase-like"/>
    <property type="match status" value="1"/>
</dbReference>
<dbReference type="Proteomes" id="UP000199135">
    <property type="component" value="Unassembled WGS sequence"/>
</dbReference>
<evidence type="ECO:0000259" key="2">
    <source>
        <dbReference type="Pfam" id="PF13193"/>
    </source>
</evidence>
<dbReference type="RefSeq" id="WP_078686510.1">
    <property type="nucleotide sequence ID" value="NZ_FNWT01000001.1"/>
</dbReference>
<evidence type="ECO:0000313" key="3">
    <source>
        <dbReference type="EMBL" id="SEH39044.1"/>
    </source>
</evidence>
<feature type="domain" description="AMP-dependent synthetase/ligase" evidence="1">
    <location>
        <begin position="18"/>
        <end position="385"/>
    </location>
</feature>
<dbReference type="InterPro" id="IPR045851">
    <property type="entry name" value="AMP-bd_C_sf"/>
</dbReference>
<comment type="caution">
    <text evidence="3">The sequence shown here is derived from an EMBL/GenBank/DDBJ whole genome shotgun (WGS) entry which is preliminary data.</text>
</comment>
<dbReference type="PROSITE" id="PS00455">
    <property type="entry name" value="AMP_BINDING"/>
    <property type="match status" value="1"/>
</dbReference>
<accession>A0A1H6HSQ6</accession>
<keyword evidence="4" id="KW-1185">Reference proteome</keyword>
<dbReference type="InterPro" id="IPR020845">
    <property type="entry name" value="AMP-binding_CS"/>
</dbReference>
<name>A0A1H6HSQ6_9ACTN</name>
<proteinExistence type="predicted"/>
<dbReference type="GO" id="GO:0016874">
    <property type="term" value="F:ligase activity"/>
    <property type="evidence" value="ECO:0007669"/>
    <property type="project" value="UniProtKB-KW"/>
</dbReference>
<dbReference type="Gene3D" id="3.40.50.12780">
    <property type="entry name" value="N-terminal domain of ligase-like"/>
    <property type="match status" value="1"/>
</dbReference>
<gene>
    <name evidence="3" type="ORF">SAMN05216447_101288</name>
</gene>
<dbReference type="Pfam" id="PF00501">
    <property type="entry name" value="AMP-binding"/>
    <property type="match status" value="1"/>
</dbReference>
<dbReference type="Gene3D" id="3.30.300.30">
    <property type="match status" value="1"/>
</dbReference>
<sequence>MNNAAEKNVNVLLDRVCQTAQTTPQAPAYRRLGSEPVSYASLWETSGKVAALLAQLAPNRMPVVVFGSKGPLMVEAFLGCLRSGHAYVPVDGSMPLARLADIAAQLEACCQSPVLVLACDQACARAVSETELAFADLASCLDGIEAPTPAQAGSERDQWVGGEDTQYLIFTSGSTGRPKGIEVSATDVDNFVGWLEGFPTIREGGRTFMDQAPYSFDLSVYQLAGALATGGCLYAISPEASHDYALLFEELRDADPDVWVSTPPFADLCLVDHSFGSELMPNVGLFLFCGDTLRHRTAQSLRERFPKARVANTYGPTESTVAVTYCEIDDDMLASKDALPVGFARPGTELRIMRRAEDGVLLDECEAGETGEIVIVGDTVAKGYLGDPKKTMAAFDEDRLSDGTTCRSFRTGDLGHLGPDGNLHYEGRMGSLVKVNGFRIELGDVENSIAGLGGIKSCAVVPVERGGSITSLKAFVVLDHKVPAADESPRELRRRLAERVPAYMVPRSIKVLDDMPLTNNAKIDRKTLIAG</sequence>
<dbReference type="EMBL" id="FNWT01000001">
    <property type="protein sequence ID" value="SEH39044.1"/>
    <property type="molecule type" value="Genomic_DNA"/>
</dbReference>
<feature type="domain" description="AMP-binding enzyme C-terminal" evidence="2">
    <location>
        <begin position="445"/>
        <end position="522"/>
    </location>
</feature>
<reference evidence="3 4" key="1">
    <citation type="submission" date="2016-10" db="EMBL/GenBank/DDBJ databases">
        <authorList>
            <person name="Varghese N."/>
            <person name="Submissions S."/>
        </authorList>
    </citation>
    <scope>NUCLEOTIDE SEQUENCE [LARGE SCALE GENOMIC DNA]</scope>
    <source>
        <strain evidence="3 4">WCP15</strain>
    </source>
</reference>
<evidence type="ECO:0000313" key="4">
    <source>
        <dbReference type="Proteomes" id="UP000199135"/>
    </source>
</evidence>
<dbReference type="InterPro" id="IPR000873">
    <property type="entry name" value="AMP-dep_synth/lig_dom"/>
</dbReference>
<organism evidence="3 4">
    <name type="scientific">Parafannyhessea umbonata</name>
    <dbReference type="NCBI Taxonomy" id="604330"/>
    <lineage>
        <taxon>Bacteria</taxon>
        <taxon>Bacillati</taxon>
        <taxon>Actinomycetota</taxon>
        <taxon>Coriobacteriia</taxon>
        <taxon>Coriobacteriales</taxon>
        <taxon>Atopobiaceae</taxon>
        <taxon>Parafannyhessea</taxon>
    </lineage>
</organism>
<protein>
    <submittedName>
        <fullName evidence="3">D-alanine--poly(Phosphoribitol) ligase subunit 1</fullName>
    </submittedName>
</protein>
<dbReference type="InterPro" id="IPR042099">
    <property type="entry name" value="ANL_N_sf"/>
</dbReference>
<dbReference type="PANTHER" id="PTHR45527">
    <property type="entry name" value="NONRIBOSOMAL PEPTIDE SYNTHETASE"/>
    <property type="match status" value="1"/>
</dbReference>
<dbReference type="Pfam" id="PF13193">
    <property type="entry name" value="AMP-binding_C"/>
    <property type="match status" value="1"/>
</dbReference>
<evidence type="ECO:0000259" key="1">
    <source>
        <dbReference type="Pfam" id="PF00501"/>
    </source>
</evidence>
<dbReference type="InterPro" id="IPR025110">
    <property type="entry name" value="AMP-bd_C"/>
</dbReference>
<dbReference type="PANTHER" id="PTHR45527:SF1">
    <property type="entry name" value="FATTY ACID SYNTHASE"/>
    <property type="match status" value="1"/>
</dbReference>